<reference evidence="8" key="2">
    <citation type="submission" date="2021-09" db="EMBL/GenBank/DDBJ databases">
        <authorList>
            <person name="Gilroy R."/>
        </authorList>
    </citation>
    <scope>NUCLEOTIDE SEQUENCE</scope>
    <source>
        <strain evidence="8">ChiGjej2B2-7701</strain>
    </source>
</reference>
<dbReference type="Pfam" id="PF00358">
    <property type="entry name" value="PTS_EIIA_1"/>
    <property type="match status" value="1"/>
</dbReference>
<evidence type="ECO:0000313" key="9">
    <source>
        <dbReference type="Proteomes" id="UP000746751"/>
    </source>
</evidence>
<evidence type="ECO:0000256" key="6">
    <source>
        <dbReference type="ARBA" id="ARBA00022777"/>
    </source>
</evidence>
<evidence type="ECO:0000256" key="2">
    <source>
        <dbReference type="ARBA" id="ARBA00022448"/>
    </source>
</evidence>
<dbReference type="GO" id="GO:0009401">
    <property type="term" value="P:phosphoenolpyruvate-dependent sugar phosphotransferase system"/>
    <property type="evidence" value="ECO:0007669"/>
    <property type="project" value="UniProtKB-KW"/>
</dbReference>
<evidence type="ECO:0000259" key="7">
    <source>
        <dbReference type="PROSITE" id="PS51093"/>
    </source>
</evidence>
<gene>
    <name evidence="8" type="ORF">K8U80_04730</name>
</gene>
<reference evidence="8" key="1">
    <citation type="journal article" date="2021" name="PeerJ">
        <title>Extensive microbial diversity within the chicken gut microbiome revealed by metagenomics and culture.</title>
        <authorList>
            <person name="Gilroy R."/>
            <person name="Ravi A."/>
            <person name="Getino M."/>
            <person name="Pursley I."/>
            <person name="Horton D.L."/>
            <person name="Alikhan N.F."/>
            <person name="Baker D."/>
            <person name="Gharbi K."/>
            <person name="Hall N."/>
            <person name="Watson M."/>
            <person name="Adriaenssens E.M."/>
            <person name="Foster-Nyarko E."/>
            <person name="Jarju S."/>
            <person name="Secka A."/>
            <person name="Antonio M."/>
            <person name="Oren A."/>
            <person name="Chaudhuri R.R."/>
            <person name="La Ragione R."/>
            <person name="Hildebrand F."/>
            <person name="Pallen M.J."/>
        </authorList>
    </citation>
    <scope>NUCLEOTIDE SEQUENCE</scope>
    <source>
        <strain evidence="8">ChiGjej2B2-7701</strain>
    </source>
</reference>
<dbReference type="NCBIfam" id="TIGR00830">
    <property type="entry name" value="PTBA"/>
    <property type="match status" value="1"/>
</dbReference>
<keyword evidence="6" id="KW-0418">Kinase</keyword>
<dbReference type="InterPro" id="IPR050890">
    <property type="entry name" value="PTS_EIIA_component"/>
</dbReference>
<evidence type="ECO:0000256" key="3">
    <source>
        <dbReference type="ARBA" id="ARBA00022597"/>
    </source>
</evidence>
<dbReference type="PANTHER" id="PTHR45008:SF1">
    <property type="entry name" value="PTS SYSTEM GLUCOSE-SPECIFIC EIIA COMPONENT"/>
    <property type="match status" value="1"/>
</dbReference>
<dbReference type="GO" id="GO:0005737">
    <property type="term" value="C:cytoplasm"/>
    <property type="evidence" value="ECO:0007669"/>
    <property type="project" value="UniProtKB-SubCell"/>
</dbReference>
<dbReference type="Proteomes" id="UP000746751">
    <property type="component" value="Unassembled WGS sequence"/>
</dbReference>
<keyword evidence="3 8" id="KW-0762">Sugar transport</keyword>
<dbReference type="GO" id="GO:0016301">
    <property type="term" value="F:kinase activity"/>
    <property type="evidence" value="ECO:0007669"/>
    <property type="project" value="UniProtKB-KW"/>
</dbReference>
<organism evidence="8 9">
    <name type="scientific">Collinsella ihumii</name>
    <dbReference type="NCBI Taxonomy" id="1720204"/>
    <lineage>
        <taxon>Bacteria</taxon>
        <taxon>Bacillati</taxon>
        <taxon>Actinomycetota</taxon>
        <taxon>Coriobacteriia</taxon>
        <taxon>Coriobacteriales</taxon>
        <taxon>Coriobacteriaceae</taxon>
        <taxon>Collinsella</taxon>
    </lineage>
</organism>
<protein>
    <submittedName>
        <fullName evidence="8">PTS glucose transporter subunit IIA</fullName>
    </submittedName>
</protein>
<comment type="subcellular location">
    <subcellularLocation>
        <location evidence="1">Cytoplasm</location>
    </subcellularLocation>
</comment>
<dbReference type="PANTHER" id="PTHR45008">
    <property type="entry name" value="PTS SYSTEM GLUCOSE-SPECIFIC EIIA COMPONENT"/>
    <property type="match status" value="1"/>
</dbReference>
<evidence type="ECO:0000313" key="8">
    <source>
        <dbReference type="EMBL" id="HJG30683.1"/>
    </source>
</evidence>
<dbReference type="InterPro" id="IPR011055">
    <property type="entry name" value="Dup_hybrid_motif"/>
</dbReference>
<dbReference type="FunFam" id="2.70.70.10:FF:000001">
    <property type="entry name" value="PTS system glucose-specific IIA component"/>
    <property type="match status" value="1"/>
</dbReference>
<dbReference type="InterPro" id="IPR001127">
    <property type="entry name" value="PTS_EIIA_1_perm"/>
</dbReference>
<feature type="domain" description="PTS EIIA type-1" evidence="7">
    <location>
        <begin position="48"/>
        <end position="152"/>
    </location>
</feature>
<sequence length="186" mass="19660">MHLLQKIKSTFFSTDAQAVPEPASFATRSDTIYAPTSGVLVSIQEINDGVIASGLLGDGYGIIPVGNTIYAPADGRVDTVTVTNHAVGIMTKTGIEVLIHVGIDTVNMEGKGFVRHVEANQEVSAGTPLLSFDPEAIKAAGYEDMVTVVISNPQNFRKIDHIGSSNTMIAGRPLVKIGDPLLVTRS</sequence>
<evidence type="ECO:0000256" key="1">
    <source>
        <dbReference type="ARBA" id="ARBA00004496"/>
    </source>
</evidence>
<dbReference type="PROSITE" id="PS00371">
    <property type="entry name" value="PTS_EIIA_TYPE_1_HIS"/>
    <property type="match status" value="1"/>
</dbReference>
<dbReference type="SUPFAM" id="SSF51261">
    <property type="entry name" value="Duplicated hybrid motif"/>
    <property type="match status" value="1"/>
</dbReference>
<name>A0A921IRK7_9ACTN</name>
<dbReference type="PROSITE" id="PS51093">
    <property type="entry name" value="PTS_EIIA_TYPE_1"/>
    <property type="match status" value="1"/>
</dbReference>
<keyword evidence="2" id="KW-0813">Transport</keyword>
<dbReference type="Gene3D" id="2.70.70.10">
    <property type="entry name" value="Glucose Permease (Domain IIA)"/>
    <property type="match status" value="1"/>
</dbReference>
<comment type="caution">
    <text evidence="8">The sequence shown here is derived from an EMBL/GenBank/DDBJ whole genome shotgun (WGS) entry which is preliminary data.</text>
</comment>
<evidence type="ECO:0000256" key="4">
    <source>
        <dbReference type="ARBA" id="ARBA00022679"/>
    </source>
</evidence>
<dbReference type="AlphaFoldDB" id="A0A921IRK7"/>
<evidence type="ECO:0000256" key="5">
    <source>
        <dbReference type="ARBA" id="ARBA00022683"/>
    </source>
</evidence>
<proteinExistence type="predicted"/>
<keyword evidence="4" id="KW-0808">Transferase</keyword>
<accession>A0A921IRK7</accession>
<dbReference type="EMBL" id="DYVF01000032">
    <property type="protein sequence ID" value="HJG30683.1"/>
    <property type="molecule type" value="Genomic_DNA"/>
</dbReference>
<keyword evidence="5" id="KW-0598">Phosphotransferase system</keyword>